<dbReference type="Gene3D" id="3.60.60.10">
    <property type="entry name" value="Penicillin V Acylase, Chain A"/>
    <property type="match status" value="1"/>
</dbReference>
<reference evidence="2 3" key="1">
    <citation type="submission" date="2014-11" db="EMBL/GenBank/DDBJ databases">
        <title>Genome sequence of Microbacterium mangrovi MUSC 115(T).</title>
        <authorList>
            <person name="Lee L.-H."/>
        </authorList>
    </citation>
    <scope>NUCLEOTIDE SEQUENCE [LARGE SCALE GENOMIC DNA]</scope>
    <source>
        <strain evidence="2 3">MUSC 115</strain>
    </source>
</reference>
<dbReference type="PANTHER" id="PTHR34180:SF1">
    <property type="entry name" value="BETA-ALANYL-DOPAMINE_CARCININE HYDROLASE"/>
    <property type="match status" value="1"/>
</dbReference>
<evidence type="ECO:0000313" key="2">
    <source>
        <dbReference type="EMBL" id="KHK98034.1"/>
    </source>
</evidence>
<protein>
    <submittedName>
        <fullName evidence="2">Peptidase C45</fullName>
    </submittedName>
</protein>
<feature type="domain" description="Peptidase C45 hydrolase" evidence="1">
    <location>
        <begin position="121"/>
        <end position="280"/>
    </location>
</feature>
<dbReference type="PANTHER" id="PTHR34180">
    <property type="entry name" value="PEPTIDASE C45"/>
    <property type="match status" value="1"/>
</dbReference>
<proteinExistence type="predicted"/>
<dbReference type="Pfam" id="PF03417">
    <property type="entry name" value="AAT"/>
    <property type="match status" value="1"/>
</dbReference>
<dbReference type="Gene3D" id="1.10.10.2120">
    <property type="match status" value="1"/>
</dbReference>
<dbReference type="InterPro" id="IPR005079">
    <property type="entry name" value="Peptidase_C45_hydrolase"/>
</dbReference>
<dbReference type="AlphaFoldDB" id="A0A0B2A3F8"/>
<organism evidence="2 3">
    <name type="scientific">Microbacterium mangrovi</name>
    <dbReference type="NCBI Taxonomy" id="1348253"/>
    <lineage>
        <taxon>Bacteria</taxon>
        <taxon>Bacillati</taxon>
        <taxon>Actinomycetota</taxon>
        <taxon>Actinomycetes</taxon>
        <taxon>Micrococcales</taxon>
        <taxon>Microbacteriaceae</taxon>
        <taxon>Microbacterium</taxon>
    </lineage>
</organism>
<dbReference type="Proteomes" id="UP000031030">
    <property type="component" value="Unassembled WGS sequence"/>
</dbReference>
<dbReference type="NCBIfam" id="NF040521">
    <property type="entry name" value="C45_proenzyme"/>
    <property type="match status" value="1"/>
</dbReference>
<keyword evidence="3" id="KW-1185">Reference proteome</keyword>
<comment type="caution">
    <text evidence="2">The sequence shown here is derived from an EMBL/GenBank/DDBJ whole genome shotgun (WGS) entry which is preliminary data.</text>
</comment>
<dbReference type="STRING" id="1348253.LK09_09430"/>
<evidence type="ECO:0000259" key="1">
    <source>
        <dbReference type="Pfam" id="PF03417"/>
    </source>
</evidence>
<sequence length="357" mass="37311">MKLQTVTIDAPTPTARGHLLGTRFAAHFRASARLYDEHFAELGIAPQTVRDVTAGCVDRLADWAPGQVAEFTAIAAAADLDPVSLFAVAARTEILATVPAQGEGECSTAVLVGPGRAAETIQTWDWHGHLVPDGLLAAFESDAGLRVKMFTEFGTAAKLGVNSAGIGLHFNILRHESDRGFGGVPVHSVARRVLDEARTLDETEQIAASAAVSASTVLTVFQTTDAGSDARGFELSPAGLGVLTPGNDGWLLHTNHFLDPVLAAGDCIDPASTTAERYAHLDAARARLVGQRPVDRARLACGADGSDAVICMRADESLPRVAQWETLLTVGIDTVGIELDYFAGAPDAAASAGLATI</sequence>
<dbReference type="InterPro" id="IPR047801">
    <property type="entry name" value="Peptidase_C45"/>
</dbReference>
<gene>
    <name evidence="2" type="ORF">LK09_09430</name>
</gene>
<dbReference type="InterPro" id="IPR047794">
    <property type="entry name" value="C45_proenzyme-like"/>
</dbReference>
<dbReference type="EMBL" id="JTDK01000007">
    <property type="protein sequence ID" value="KHK98034.1"/>
    <property type="molecule type" value="Genomic_DNA"/>
</dbReference>
<name>A0A0B2A3F8_9MICO</name>
<evidence type="ECO:0000313" key="3">
    <source>
        <dbReference type="Proteomes" id="UP000031030"/>
    </source>
</evidence>
<dbReference type="RefSeq" id="WP_039398608.1">
    <property type="nucleotide sequence ID" value="NZ_JTDK01000007.1"/>
</dbReference>
<accession>A0A0B2A3F8</accession>
<dbReference type="OrthoDB" id="8109453at2"/>